<proteinExistence type="predicted"/>
<protein>
    <submittedName>
        <fullName evidence="2">(apollo) hypothetical protein</fullName>
    </submittedName>
</protein>
<keyword evidence="3" id="KW-1185">Reference proteome</keyword>
<feature type="region of interest" description="Disordered" evidence="1">
    <location>
        <begin position="25"/>
        <end position="62"/>
    </location>
</feature>
<accession>A0A8S3XW88</accession>
<reference evidence="2" key="1">
    <citation type="submission" date="2021-04" db="EMBL/GenBank/DDBJ databases">
        <authorList>
            <person name="Tunstrom K."/>
        </authorList>
    </citation>
    <scope>NUCLEOTIDE SEQUENCE</scope>
</reference>
<gene>
    <name evidence="2" type="ORF">PAPOLLO_LOCUS22875</name>
</gene>
<evidence type="ECO:0000313" key="2">
    <source>
        <dbReference type="EMBL" id="CAG5044047.1"/>
    </source>
</evidence>
<name>A0A8S3XW88_PARAO</name>
<sequence length="126" mass="14480">MKERKSNKKGIIKKLKAEALNHTTSGLECEFQNPVPSPEPTMNQTPEFESTSKSGGEKTPKRSYFKPEIDLNFFDYYHPVNPVASTFTGKIDLTLSNIRKRKLGKKITHNKKILLEEENLSRNERN</sequence>
<dbReference type="Proteomes" id="UP000691718">
    <property type="component" value="Unassembled WGS sequence"/>
</dbReference>
<evidence type="ECO:0000256" key="1">
    <source>
        <dbReference type="SAM" id="MobiDB-lite"/>
    </source>
</evidence>
<dbReference type="EMBL" id="CAJQZP010001411">
    <property type="protein sequence ID" value="CAG5044047.1"/>
    <property type="molecule type" value="Genomic_DNA"/>
</dbReference>
<feature type="compositionally biased region" description="Polar residues" evidence="1">
    <location>
        <begin position="40"/>
        <end position="54"/>
    </location>
</feature>
<evidence type="ECO:0000313" key="3">
    <source>
        <dbReference type="Proteomes" id="UP000691718"/>
    </source>
</evidence>
<comment type="caution">
    <text evidence="2">The sequence shown here is derived from an EMBL/GenBank/DDBJ whole genome shotgun (WGS) entry which is preliminary data.</text>
</comment>
<dbReference type="AlphaFoldDB" id="A0A8S3XW88"/>
<organism evidence="2 3">
    <name type="scientific">Parnassius apollo</name>
    <name type="common">Apollo butterfly</name>
    <name type="synonym">Papilio apollo</name>
    <dbReference type="NCBI Taxonomy" id="110799"/>
    <lineage>
        <taxon>Eukaryota</taxon>
        <taxon>Metazoa</taxon>
        <taxon>Ecdysozoa</taxon>
        <taxon>Arthropoda</taxon>
        <taxon>Hexapoda</taxon>
        <taxon>Insecta</taxon>
        <taxon>Pterygota</taxon>
        <taxon>Neoptera</taxon>
        <taxon>Endopterygota</taxon>
        <taxon>Lepidoptera</taxon>
        <taxon>Glossata</taxon>
        <taxon>Ditrysia</taxon>
        <taxon>Papilionoidea</taxon>
        <taxon>Papilionidae</taxon>
        <taxon>Parnassiinae</taxon>
        <taxon>Parnassini</taxon>
        <taxon>Parnassius</taxon>
        <taxon>Parnassius</taxon>
    </lineage>
</organism>